<dbReference type="Pfam" id="PF00367">
    <property type="entry name" value="PTS_EIIB"/>
    <property type="match status" value="1"/>
</dbReference>
<dbReference type="PROSITE" id="PS51098">
    <property type="entry name" value="PTS_EIIB_TYPE_1"/>
    <property type="match status" value="1"/>
</dbReference>
<feature type="transmembrane region" description="Helical" evidence="12">
    <location>
        <begin position="267"/>
        <end position="284"/>
    </location>
</feature>
<evidence type="ECO:0000259" key="14">
    <source>
        <dbReference type="PROSITE" id="PS51103"/>
    </source>
</evidence>
<feature type="domain" description="PTS EIIB type-1" evidence="13">
    <location>
        <begin position="405"/>
        <end position="481"/>
    </location>
</feature>
<feature type="transmembrane region" description="Helical" evidence="12">
    <location>
        <begin position="12"/>
        <end position="33"/>
    </location>
</feature>
<feature type="transmembrane region" description="Helical" evidence="12">
    <location>
        <begin position="169"/>
        <end position="189"/>
    </location>
</feature>
<evidence type="ECO:0000313" key="16">
    <source>
        <dbReference type="Proteomes" id="UP000001029"/>
    </source>
</evidence>
<dbReference type="GO" id="GO:0015764">
    <property type="term" value="P:N-acetylglucosamine transport"/>
    <property type="evidence" value="ECO:0007669"/>
    <property type="project" value="TreeGrafter"/>
</dbReference>
<dbReference type="InterPro" id="IPR001996">
    <property type="entry name" value="PTS_IIB_1"/>
</dbReference>
<evidence type="ECO:0000256" key="8">
    <source>
        <dbReference type="ARBA" id="ARBA00022777"/>
    </source>
</evidence>
<evidence type="ECO:0000256" key="1">
    <source>
        <dbReference type="ARBA" id="ARBA00004651"/>
    </source>
</evidence>
<accession>B2KEF3</accession>
<dbReference type="GO" id="GO:0008982">
    <property type="term" value="F:protein-N(PI)-phosphohistidine-sugar phosphotransferase activity"/>
    <property type="evidence" value="ECO:0007669"/>
    <property type="project" value="InterPro"/>
</dbReference>
<proteinExistence type="predicted"/>
<feature type="transmembrane region" description="Helical" evidence="12">
    <location>
        <begin position="290"/>
        <end position="314"/>
    </location>
</feature>
<keyword evidence="8" id="KW-0418">Kinase</keyword>
<evidence type="ECO:0000256" key="11">
    <source>
        <dbReference type="PROSITE-ProRule" id="PRU00421"/>
    </source>
</evidence>
<evidence type="ECO:0000256" key="6">
    <source>
        <dbReference type="ARBA" id="ARBA00022683"/>
    </source>
</evidence>
<dbReference type="GO" id="GO:0005886">
    <property type="term" value="C:plasma membrane"/>
    <property type="evidence" value="ECO:0007669"/>
    <property type="project" value="UniProtKB-SubCell"/>
</dbReference>
<evidence type="ECO:0000313" key="15">
    <source>
        <dbReference type="EMBL" id="ACC98899.1"/>
    </source>
</evidence>
<dbReference type="Gene3D" id="3.30.1360.60">
    <property type="entry name" value="Glucose permease domain IIB"/>
    <property type="match status" value="1"/>
</dbReference>
<dbReference type="RefSeq" id="WP_012415514.1">
    <property type="nucleotide sequence ID" value="NC_010644.1"/>
</dbReference>
<dbReference type="PANTHER" id="PTHR30009:SF4">
    <property type="entry name" value="PTS SYSTEM N-ACETYLGLUCOSAMINE-SPECIFIC EIICBA COMPONENT"/>
    <property type="match status" value="1"/>
</dbReference>
<keyword evidence="9 12" id="KW-1133">Transmembrane helix</keyword>
<dbReference type="PANTHER" id="PTHR30009">
    <property type="entry name" value="CYTOCHROME C-TYPE SYNTHESIS PROTEIN AND PTS TRANSMEMBRANE COMPONENT"/>
    <property type="match status" value="1"/>
</dbReference>
<keyword evidence="4" id="KW-0762">Sugar transport</keyword>
<feature type="domain" description="PTS EIIC type-1" evidence="14">
    <location>
        <begin position="6"/>
        <end position="376"/>
    </location>
</feature>
<dbReference type="InterPro" id="IPR018113">
    <property type="entry name" value="PTrfase_EIIB_Cys"/>
</dbReference>
<dbReference type="Pfam" id="PF02378">
    <property type="entry name" value="PTS_EIIC"/>
    <property type="match status" value="1"/>
</dbReference>
<feature type="transmembrane region" description="Helical" evidence="12">
    <location>
        <begin position="201"/>
        <end position="220"/>
    </location>
</feature>
<name>B2KEF3_ELUMP</name>
<dbReference type="InterPro" id="IPR036878">
    <property type="entry name" value="Glu_permease_IIB"/>
</dbReference>
<evidence type="ECO:0000256" key="10">
    <source>
        <dbReference type="ARBA" id="ARBA00023136"/>
    </source>
</evidence>
<dbReference type="PROSITE" id="PS51103">
    <property type="entry name" value="PTS_EIIC_TYPE_1"/>
    <property type="match status" value="1"/>
</dbReference>
<dbReference type="GO" id="GO:0009401">
    <property type="term" value="P:phosphoenolpyruvate-dependent sugar phosphotransferase system"/>
    <property type="evidence" value="ECO:0007669"/>
    <property type="project" value="UniProtKB-KW"/>
</dbReference>
<keyword evidence="6" id="KW-0598">Phosphotransferase system</keyword>
<evidence type="ECO:0000256" key="5">
    <source>
        <dbReference type="ARBA" id="ARBA00022679"/>
    </source>
</evidence>
<keyword evidence="7 12" id="KW-0812">Transmembrane</keyword>
<protein>
    <submittedName>
        <fullName evidence="15">PTS system, N-acetylglucosamine-specific IIBC subunit</fullName>
    </submittedName>
</protein>
<dbReference type="HOGENOM" id="CLU_012312_1_0_0"/>
<organism evidence="15 16">
    <name type="scientific">Elusimicrobium minutum (strain Pei191)</name>
    <dbReference type="NCBI Taxonomy" id="445932"/>
    <lineage>
        <taxon>Bacteria</taxon>
        <taxon>Pseudomonadati</taxon>
        <taxon>Elusimicrobiota</taxon>
        <taxon>Elusimicrobia</taxon>
        <taxon>Elusimicrobiales</taxon>
        <taxon>Elusimicrobiaceae</taxon>
        <taxon>Elusimicrobium</taxon>
    </lineage>
</organism>
<evidence type="ECO:0000256" key="7">
    <source>
        <dbReference type="ARBA" id="ARBA00022692"/>
    </source>
</evidence>
<dbReference type="OrthoDB" id="7571469at2"/>
<dbReference type="InterPro" id="IPR010974">
    <property type="entry name" value="PTS_IIBC_nag"/>
</dbReference>
<feature type="transmembrane region" description="Helical" evidence="12">
    <location>
        <begin position="343"/>
        <end position="364"/>
    </location>
</feature>
<dbReference type="InterPro" id="IPR013013">
    <property type="entry name" value="PTS_EIIC_1"/>
</dbReference>
<dbReference type="GO" id="GO:0019866">
    <property type="term" value="C:organelle inner membrane"/>
    <property type="evidence" value="ECO:0007669"/>
    <property type="project" value="InterPro"/>
</dbReference>
<dbReference type="SUPFAM" id="SSF55604">
    <property type="entry name" value="Glucose permease domain IIB"/>
    <property type="match status" value="1"/>
</dbReference>
<keyword evidence="3" id="KW-1003">Cell membrane</keyword>
<comment type="subcellular location">
    <subcellularLocation>
        <location evidence="1">Cell membrane</location>
        <topology evidence="1">Multi-pass membrane protein</topology>
    </subcellularLocation>
</comment>
<evidence type="ECO:0000256" key="9">
    <source>
        <dbReference type="ARBA" id="ARBA00022989"/>
    </source>
</evidence>
<feature type="transmembrane region" description="Helical" evidence="12">
    <location>
        <begin position="240"/>
        <end position="260"/>
    </location>
</feature>
<dbReference type="CDD" id="cd00212">
    <property type="entry name" value="PTS_IIB_glc"/>
    <property type="match status" value="1"/>
</dbReference>
<keyword evidence="16" id="KW-1185">Reference proteome</keyword>
<gene>
    <name evidence="15" type="ordered locus">Emin_1349</name>
</gene>
<dbReference type="GO" id="GO:0090563">
    <property type="term" value="F:protein-phosphocysteine-sugar phosphotransferase activity"/>
    <property type="evidence" value="ECO:0007669"/>
    <property type="project" value="TreeGrafter"/>
</dbReference>
<reference evidence="15 16" key="1">
    <citation type="journal article" date="2009" name="Appl. Environ. Microbiol.">
        <title>Genomic analysis of 'Elusimicrobium minutum,' the first cultivated representative of the phylum 'Elusimicrobia' (formerly termite group 1).</title>
        <authorList>
            <person name="Herlemann D.P.R."/>
            <person name="Geissinger O."/>
            <person name="Ikeda-Ohtsubo W."/>
            <person name="Kunin V."/>
            <person name="Sun H."/>
            <person name="Lapidus A."/>
            <person name="Hugenholtz P."/>
            <person name="Brune A."/>
        </authorList>
    </citation>
    <scope>NUCLEOTIDE SEQUENCE [LARGE SCALE GENOMIC DNA]</scope>
    <source>
        <strain evidence="15 16">Pei191</strain>
    </source>
</reference>
<evidence type="ECO:0000256" key="4">
    <source>
        <dbReference type="ARBA" id="ARBA00022597"/>
    </source>
</evidence>
<dbReference type="NCBIfam" id="TIGR01998">
    <property type="entry name" value="PTS-II-BC-nag"/>
    <property type="match status" value="1"/>
</dbReference>
<dbReference type="InterPro" id="IPR050429">
    <property type="entry name" value="PTS_Glucose_EIICBA"/>
</dbReference>
<keyword evidence="5" id="KW-0808">Transferase</keyword>
<dbReference type="KEGG" id="emi:Emin_1349"/>
<feature type="transmembrane region" description="Helical" evidence="12">
    <location>
        <begin position="137"/>
        <end position="157"/>
    </location>
</feature>
<keyword evidence="2" id="KW-0813">Transport</keyword>
<feature type="active site" description="Phosphocysteine intermediate; for EIIB activity" evidence="11">
    <location>
        <position position="427"/>
    </location>
</feature>
<dbReference type="NCBIfam" id="TIGR00826">
    <property type="entry name" value="EIIB_glc"/>
    <property type="match status" value="1"/>
</dbReference>
<dbReference type="PROSITE" id="PS01035">
    <property type="entry name" value="PTS_EIIB_TYPE_1_CYS"/>
    <property type="match status" value="1"/>
</dbReference>
<evidence type="ECO:0000256" key="2">
    <source>
        <dbReference type="ARBA" id="ARBA00022448"/>
    </source>
</evidence>
<dbReference type="AlphaFoldDB" id="B2KEF3"/>
<feature type="transmembrane region" description="Helical" evidence="12">
    <location>
        <begin position="101"/>
        <end position="117"/>
    </location>
</feature>
<dbReference type="InterPro" id="IPR003352">
    <property type="entry name" value="PTS_EIIC"/>
</dbReference>
<dbReference type="STRING" id="445932.Emin_1349"/>
<dbReference type="GO" id="GO:0016301">
    <property type="term" value="F:kinase activity"/>
    <property type="evidence" value="ECO:0007669"/>
    <property type="project" value="UniProtKB-KW"/>
</dbReference>
<sequence>MKKYFSAVTKAFVTLGKALMLPIAVLPIAGLLLRLGQPDLLNIAFLADSGDAIFKNLPTIFALGVSIGFAKDNHGAAPLSAYVGYVVLTAGLKVLNPETNMGVFGGIIIGVMAGYFYNRFHDIQLPSYLAFFGGKRFVPIITGTSAVFLALAASVIWPPVEHAINSLGTWIIGSKGVGLFIFGFANRLLIPLGLHHVLNNLVWFLFGNFEVVKEGAVVLYQGDIARFFAGDPAAGSFMAGFFPVMMFGLPAACFAMMLTAKTAKRKATAGILLSMALTSFLTGITEPIEFSFMFLAFPLYVLHALLTGISMVVMDLMNIKLGFTFSAGAFDFVLNWGKATNPARFFIVGGVYAVLYFVVFYFAIKFWDLKTPGREDDVVESEETCEPGQNSKAVEAAPTSAPARDTRGYKYMTALGGKENLKVVDACATRLRLEVVDSSKVKDVDLKALGARGVLRPGDGLVQVIIGPEADLIAGEIRKEF</sequence>
<evidence type="ECO:0000256" key="12">
    <source>
        <dbReference type="SAM" id="Phobius"/>
    </source>
</evidence>
<evidence type="ECO:0000256" key="3">
    <source>
        <dbReference type="ARBA" id="ARBA00022475"/>
    </source>
</evidence>
<evidence type="ECO:0000259" key="13">
    <source>
        <dbReference type="PROSITE" id="PS51098"/>
    </source>
</evidence>
<keyword evidence="10 12" id="KW-0472">Membrane</keyword>
<dbReference type="GO" id="GO:0015572">
    <property type="term" value="F:N-acetylglucosamine transmembrane transporter activity"/>
    <property type="evidence" value="ECO:0007669"/>
    <property type="project" value="InterPro"/>
</dbReference>
<dbReference type="Proteomes" id="UP000001029">
    <property type="component" value="Chromosome"/>
</dbReference>
<dbReference type="EMBL" id="CP001055">
    <property type="protein sequence ID" value="ACC98899.1"/>
    <property type="molecule type" value="Genomic_DNA"/>
</dbReference>